<evidence type="ECO:0000259" key="1">
    <source>
        <dbReference type="Pfam" id="PF07883"/>
    </source>
</evidence>
<evidence type="ECO:0000313" key="2">
    <source>
        <dbReference type="EMBL" id="KAF3768089.1"/>
    </source>
</evidence>
<dbReference type="EMBL" id="MU032346">
    <property type="protein sequence ID" value="KAF3768089.1"/>
    <property type="molecule type" value="Genomic_DNA"/>
</dbReference>
<dbReference type="InterPro" id="IPR014710">
    <property type="entry name" value="RmlC-like_jellyroll"/>
</dbReference>
<proteinExistence type="predicted"/>
<feature type="non-terminal residue" evidence="2">
    <location>
        <position position="145"/>
    </location>
</feature>
<protein>
    <recommendedName>
        <fullName evidence="1">Cupin type-2 domain-containing protein</fullName>
    </recommendedName>
</protein>
<organism evidence="2 3">
    <name type="scientific">Cryphonectria parasitica (strain ATCC 38755 / EP155)</name>
    <dbReference type="NCBI Taxonomy" id="660469"/>
    <lineage>
        <taxon>Eukaryota</taxon>
        <taxon>Fungi</taxon>
        <taxon>Dikarya</taxon>
        <taxon>Ascomycota</taxon>
        <taxon>Pezizomycotina</taxon>
        <taxon>Sordariomycetes</taxon>
        <taxon>Sordariomycetidae</taxon>
        <taxon>Diaporthales</taxon>
        <taxon>Cryphonectriaceae</taxon>
        <taxon>Cryphonectria-Endothia species complex</taxon>
        <taxon>Cryphonectria</taxon>
    </lineage>
</organism>
<dbReference type="GeneID" id="63832807"/>
<dbReference type="InterPro" id="IPR047142">
    <property type="entry name" value="OryJ/VirC-like"/>
</dbReference>
<dbReference type="PANTHER" id="PTHR36156">
    <property type="entry name" value="SLR2101 PROTEIN"/>
    <property type="match status" value="1"/>
</dbReference>
<dbReference type="InterPro" id="IPR011051">
    <property type="entry name" value="RmlC_Cupin_sf"/>
</dbReference>
<dbReference type="Proteomes" id="UP000803844">
    <property type="component" value="Unassembled WGS sequence"/>
</dbReference>
<comment type="caution">
    <text evidence="2">The sequence shown here is derived from an EMBL/GenBank/DDBJ whole genome shotgun (WGS) entry which is preliminary data.</text>
</comment>
<dbReference type="SUPFAM" id="SSF51182">
    <property type="entry name" value="RmlC-like cupins"/>
    <property type="match status" value="1"/>
</dbReference>
<dbReference type="AlphaFoldDB" id="A0A9P4Y7Y9"/>
<evidence type="ECO:0000313" key="3">
    <source>
        <dbReference type="Proteomes" id="UP000803844"/>
    </source>
</evidence>
<name>A0A9P4Y7Y9_CRYP1</name>
<dbReference type="PANTHER" id="PTHR36156:SF2">
    <property type="entry name" value="CUPIN TYPE-2 DOMAIN-CONTAINING PROTEIN"/>
    <property type="match status" value="1"/>
</dbReference>
<dbReference type="InterPro" id="IPR013096">
    <property type="entry name" value="Cupin_2"/>
</dbReference>
<dbReference type="OrthoDB" id="5840532at2759"/>
<gene>
    <name evidence="2" type="ORF">M406DRAFT_224156</name>
</gene>
<accession>A0A9P4Y7Y9</accession>
<dbReference type="Pfam" id="PF07883">
    <property type="entry name" value="Cupin_2"/>
    <property type="match status" value="1"/>
</dbReference>
<dbReference type="RefSeq" id="XP_040779050.1">
    <property type="nucleotide sequence ID" value="XM_040915678.1"/>
</dbReference>
<keyword evidence="3" id="KW-1185">Reference proteome</keyword>
<feature type="non-terminal residue" evidence="2">
    <location>
        <position position="1"/>
    </location>
</feature>
<reference evidence="2" key="1">
    <citation type="journal article" date="2020" name="Phytopathology">
        <title>Genome sequence of the chestnut blight fungus Cryphonectria parasitica EP155: A fundamental resource for an archetypical invasive plant pathogen.</title>
        <authorList>
            <person name="Crouch J.A."/>
            <person name="Dawe A."/>
            <person name="Aerts A."/>
            <person name="Barry K."/>
            <person name="Churchill A.C.L."/>
            <person name="Grimwood J."/>
            <person name="Hillman B."/>
            <person name="Milgroom M.G."/>
            <person name="Pangilinan J."/>
            <person name="Smith M."/>
            <person name="Salamov A."/>
            <person name="Schmutz J."/>
            <person name="Yadav J."/>
            <person name="Grigoriev I.V."/>
            <person name="Nuss D."/>
        </authorList>
    </citation>
    <scope>NUCLEOTIDE SEQUENCE</scope>
    <source>
        <strain evidence="2">EP155</strain>
    </source>
</reference>
<dbReference type="Gene3D" id="2.60.120.10">
    <property type="entry name" value="Jelly Rolls"/>
    <property type="match status" value="1"/>
</dbReference>
<feature type="domain" description="Cupin type-2" evidence="1">
    <location>
        <begin position="76"/>
        <end position="142"/>
    </location>
</feature>
<sequence>DPRLVRTAHNADGLSVFVADERIPPFQPFGPLASAFYNFDLRSSVPVNNSDPVNVKDYANTITRCPQTGVSFGVTDIPGNSYSVPMHRTLSIDYAVVLSGEIVWALDSGEEKTIRAGEFIIQQGTNHRWINRTSNPCRILFVMVG</sequence>
<dbReference type="CDD" id="cd02231">
    <property type="entry name" value="cupin_BLL6423-like"/>
    <property type="match status" value="1"/>
</dbReference>